<keyword evidence="1" id="KW-0472">Membrane</keyword>
<protein>
    <submittedName>
        <fullName evidence="3">Transmembrane protein</fullName>
    </submittedName>
</protein>
<reference evidence="3" key="1">
    <citation type="submission" date="2016-11" db="UniProtKB">
        <authorList>
            <consortium name="WormBaseParasite"/>
        </authorList>
    </citation>
    <scope>IDENTIFICATION</scope>
</reference>
<dbReference type="Proteomes" id="UP000095282">
    <property type="component" value="Unplaced"/>
</dbReference>
<name>A0A1I7UPU9_9PELO</name>
<accession>A0A1I7UPU9</accession>
<organism evidence="2 3">
    <name type="scientific">Caenorhabditis tropicalis</name>
    <dbReference type="NCBI Taxonomy" id="1561998"/>
    <lineage>
        <taxon>Eukaryota</taxon>
        <taxon>Metazoa</taxon>
        <taxon>Ecdysozoa</taxon>
        <taxon>Nematoda</taxon>
        <taxon>Chromadorea</taxon>
        <taxon>Rhabditida</taxon>
        <taxon>Rhabditina</taxon>
        <taxon>Rhabditomorpha</taxon>
        <taxon>Rhabditoidea</taxon>
        <taxon>Rhabditidae</taxon>
        <taxon>Peloderinae</taxon>
        <taxon>Caenorhabditis</taxon>
    </lineage>
</organism>
<evidence type="ECO:0000313" key="2">
    <source>
        <dbReference type="Proteomes" id="UP000095282"/>
    </source>
</evidence>
<keyword evidence="2" id="KW-1185">Reference proteome</keyword>
<dbReference type="AlphaFoldDB" id="A0A1I7UPU9"/>
<keyword evidence="1" id="KW-1133">Transmembrane helix</keyword>
<evidence type="ECO:0000256" key="1">
    <source>
        <dbReference type="SAM" id="Phobius"/>
    </source>
</evidence>
<proteinExistence type="predicted"/>
<evidence type="ECO:0000313" key="3">
    <source>
        <dbReference type="WBParaSite" id="Csp11.Scaffold630.g18148.t1"/>
    </source>
</evidence>
<dbReference type="WBParaSite" id="Csp11.Scaffold630.g18148.t1">
    <property type="protein sequence ID" value="Csp11.Scaffold630.g18148.t1"/>
    <property type="gene ID" value="Csp11.Scaffold630.g18148"/>
</dbReference>
<feature type="transmembrane region" description="Helical" evidence="1">
    <location>
        <begin position="75"/>
        <end position="95"/>
    </location>
</feature>
<keyword evidence="1" id="KW-0812">Transmembrane</keyword>
<sequence>MLTRRQPRFMPSARLTLSHDSPHSITTTIMREERINMRPNPNAIETSSIRVTVLSEFHEHLPIRPRPLDHQPPNFILLIFIVVTLSLLAYSLVIFKIQQ</sequence>